<protein>
    <submittedName>
        <fullName evidence="1">Uncharacterized protein</fullName>
    </submittedName>
</protein>
<evidence type="ECO:0000313" key="2">
    <source>
        <dbReference type="Proteomes" id="UP000176404"/>
    </source>
</evidence>
<proteinExistence type="predicted"/>
<accession>A0A1F8B538</accession>
<dbReference type="Proteomes" id="UP000176404">
    <property type="component" value="Unassembled WGS sequence"/>
</dbReference>
<name>A0A1F8B538_9BACT</name>
<evidence type="ECO:0000313" key="1">
    <source>
        <dbReference type="EMBL" id="OGM59020.1"/>
    </source>
</evidence>
<comment type="caution">
    <text evidence="1">The sequence shown here is derived from an EMBL/GenBank/DDBJ whole genome shotgun (WGS) entry which is preliminary data.</text>
</comment>
<gene>
    <name evidence="1" type="ORF">A2892_05280</name>
</gene>
<reference evidence="1 2" key="1">
    <citation type="journal article" date="2016" name="Nat. Commun.">
        <title>Thousands of microbial genomes shed light on interconnected biogeochemical processes in an aquifer system.</title>
        <authorList>
            <person name="Anantharaman K."/>
            <person name="Brown C.T."/>
            <person name="Hug L.A."/>
            <person name="Sharon I."/>
            <person name="Castelle C.J."/>
            <person name="Probst A.J."/>
            <person name="Thomas B.C."/>
            <person name="Singh A."/>
            <person name="Wilkins M.J."/>
            <person name="Karaoz U."/>
            <person name="Brodie E.L."/>
            <person name="Williams K.H."/>
            <person name="Hubbard S.S."/>
            <person name="Banfield J.F."/>
        </authorList>
    </citation>
    <scope>NUCLEOTIDE SEQUENCE [LARGE SCALE GENOMIC DNA]</scope>
</reference>
<dbReference type="EMBL" id="MGHD01000025">
    <property type="protein sequence ID" value="OGM59020.1"/>
    <property type="molecule type" value="Genomic_DNA"/>
</dbReference>
<sequence>MALTKNDLIQISNLLNSQLDIRFEDQKQEIENLLTPFRSDMFTKIDPILKEVVTAREERPLIENRIEALEKLHPQDTSI</sequence>
<dbReference type="AlphaFoldDB" id="A0A1F8B538"/>
<organism evidence="1 2">
    <name type="scientific">Candidatus Woesebacteria bacterium RIFCSPLOWO2_01_FULL_39_10b</name>
    <dbReference type="NCBI Taxonomy" id="1802517"/>
    <lineage>
        <taxon>Bacteria</taxon>
        <taxon>Candidatus Woeseibacteriota</taxon>
    </lineage>
</organism>